<feature type="transmembrane region" description="Helical" evidence="7">
    <location>
        <begin position="177"/>
        <end position="195"/>
    </location>
</feature>
<dbReference type="Gene3D" id="1.20.1560.10">
    <property type="entry name" value="ABC transporter type 1, transmembrane domain"/>
    <property type="match status" value="1"/>
</dbReference>
<dbReference type="InterPro" id="IPR011527">
    <property type="entry name" value="ABC1_TM_dom"/>
</dbReference>
<feature type="domain" description="ABC transporter" evidence="8">
    <location>
        <begin position="347"/>
        <end position="581"/>
    </location>
</feature>
<dbReference type="CDD" id="cd07346">
    <property type="entry name" value="ABC_6TM_exporters"/>
    <property type="match status" value="1"/>
</dbReference>
<evidence type="ECO:0000256" key="5">
    <source>
        <dbReference type="ARBA" id="ARBA00022989"/>
    </source>
</evidence>
<keyword evidence="6 7" id="KW-0472">Membrane</keyword>
<dbReference type="PANTHER" id="PTHR43394:SF1">
    <property type="entry name" value="ATP-BINDING CASSETTE SUB-FAMILY B MEMBER 10, MITOCHONDRIAL"/>
    <property type="match status" value="1"/>
</dbReference>
<feature type="domain" description="ABC transmembrane type-1" evidence="9">
    <location>
        <begin position="40"/>
        <end position="318"/>
    </location>
</feature>
<evidence type="ECO:0000313" key="10">
    <source>
        <dbReference type="EMBL" id="GHF12056.1"/>
    </source>
</evidence>
<evidence type="ECO:0000256" key="1">
    <source>
        <dbReference type="ARBA" id="ARBA00004651"/>
    </source>
</evidence>
<keyword evidence="11" id="KW-1185">Reference proteome</keyword>
<dbReference type="PROSITE" id="PS50893">
    <property type="entry name" value="ABC_TRANSPORTER_2"/>
    <property type="match status" value="1"/>
</dbReference>
<dbReference type="PANTHER" id="PTHR43394">
    <property type="entry name" value="ATP-DEPENDENT PERMEASE MDL1, MITOCHONDRIAL"/>
    <property type="match status" value="1"/>
</dbReference>
<keyword evidence="4 10" id="KW-0067">ATP-binding</keyword>
<keyword evidence="5 7" id="KW-1133">Transmembrane helix</keyword>
<evidence type="ECO:0000256" key="6">
    <source>
        <dbReference type="ARBA" id="ARBA00023136"/>
    </source>
</evidence>
<keyword evidence="2 7" id="KW-0812">Transmembrane</keyword>
<gene>
    <name evidence="10" type="ORF">GCM10017786_52460</name>
</gene>
<evidence type="ECO:0000259" key="8">
    <source>
        <dbReference type="PROSITE" id="PS50893"/>
    </source>
</evidence>
<dbReference type="EMBL" id="BNAU01000006">
    <property type="protein sequence ID" value="GHF12056.1"/>
    <property type="molecule type" value="Genomic_DNA"/>
</dbReference>
<evidence type="ECO:0000259" key="9">
    <source>
        <dbReference type="PROSITE" id="PS50929"/>
    </source>
</evidence>
<dbReference type="PROSITE" id="PS50929">
    <property type="entry name" value="ABC_TM1F"/>
    <property type="match status" value="1"/>
</dbReference>
<name>A0ABQ3JA07_9PSEU</name>
<evidence type="ECO:0000256" key="3">
    <source>
        <dbReference type="ARBA" id="ARBA00022741"/>
    </source>
</evidence>
<dbReference type="InterPro" id="IPR036640">
    <property type="entry name" value="ABC1_TM_sf"/>
</dbReference>
<accession>A0ABQ3JA07</accession>
<keyword evidence="3" id="KW-0547">Nucleotide-binding</keyword>
<evidence type="ECO:0000256" key="2">
    <source>
        <dbReference type="ARBA" id="ARBA00022692"/>
    </source>
</evidence>
<proteinExistence type="predicted"/>
<feature type="transmembrane region" description="Helical" evidence="7">
    <location>
        <begin position="151"/>
        <end position="171"/>
    </location>
</feature>
<dbReference type="SUPFAM" id="SSF52540">
    <property type="entry name" value="P-loop containing nucleoside triphosphate hydrolases"/>
    <property type="match status" value="1"/>
</dbReference>
<dbReference type="InterPro" id="IPR039421">
    <property type="entry name" value="Type_1_exporter"/>
</dbReference>
<dbReference type="InterPro" id="IPR003439">
    <property type="entry name" value="ABC_transporter-like_ATP-bd"/>
</dbReference>
<feature type="transmembrane region" description="Helical" evidence="7">
    <location>
        <begin position="71"/>
        <end position="90"/>
    </location>
</feature>
<dbReference type="InterPro" id="IPR003593">
    <property type="entry name" value="AAA+_ATPase"/>
</dbReference>
<organism evidence="10 11">
    <name type="scientific">Amycolatopsis deserti</name>
    <dbReference type="NCBI Taxonomy" id="185696"/>
    <lineage>
        <taxon>Bacteria</taxon>
        <taxon>Bacillati</taxon>
        <taxon>Actinomycetota</taxon>
        <taxon>Actinomycetes</taxon>
        <taxon>Pseudonocardiales</taxon>
        <taxon>Pseudonocardiaceae</taxon>
        <taxon>Amycolatopsis</taxon>
    </lineage>
</organism>
<evidence type="ECO:0000313" key="11">
    <source>
        <dbReference type="Proteomes" id="UP000605897"/>
    </source>
</evidence>
<feature type="transmembrane region" description="Helical" evidence="7">
    <location>
        <begin position="38"/>
        <end position="59"/>
    </location>
</feature>
<dbReference type="GO" id="GO:0005524">
    <property type="term" value="F:ATP binding"/>
    <property type="evidence" value="ECO:0007669"/>
    <property type="project" value="UniProtKB-KW"/>
</dbReference>
<protein>
    <submittedName>
        <fullName evidence="10">Multidrug ABC transporter ATP-binding protein</fullName>
    </submittedName>
</protein>
<dbReference type="Pfam" id="PF00664">
    <property type="entry name" value="ABC_membrane"/>
    <property type="match status" value="1"/>
</dbReference>
<dbReference type="InterPro" id="IPR027417">
    <property type="entry name" value="P-loop_NTPase"/>
</dbReference>
<dbReference type="SUPFAM" id="SSF90123">
    <property type="entry name" value="ABC transporter transmembrane region"/>
    <property type="match status" value="1"/>
</dbReference>
<evidence type="ECO:0000256" key="4">
    <source>
        <dbReference type="ARBA" id="ARBA00022840"/>
    </source>
</evidence>
<dbReference type="Proteomes" id="UP000605897">
    <property type="component" value="Unassembled WGS sequence"/>
</dbReference>
<dbReference type="Gene3D" id="3.40.50.300">
    <property type="entry name" value="P-loop containing nucleotide triphosphate hydrolases"/>
    <property type="match status" value="1"/>
</dbReference>
<reference evidence="11" key="1">
    <citation type="journal article" date="2019" name="Int. J. Syst. Evol. Microbiol.">
        <title>The Global Catalogue of Microorganisms (GCM) 10K type strain sequencing project: providing services to taxonomists for standard genome sequencing and annotation.</title>
        <authorList>
            <consortium name="The Broad Institute Genomics Platform"/>
            <consortium name="The Broad Institute Genome Sequencing Center for Infectious Disease"/>
            <person name="Wu L."/>
            <person name="Ma J."/>
        </authorList>
    </citation>
    <scope>NUCLEOTIDE SEQUENCE [LARGE SCALE GENOMIC DNA]</scope>
    <source>
        <strain evidence="11">CGMCC 4.7677</strain>
    </source>
</reference>
<comment type="subcellular location">
    <subcellularLocation>
        <location evidence="1">Cell membrane</location>
        <topology evidence="1">Multi-pass membrane protein</topology>
    </subcellularLocation>
</comment>
<evidence type="ECO:0000256" key="7">
    <source>
        <dbReference type="SAM" id="Phobius"/>
    </source>
</evidence>
<dbReference type="Pfam" id="PF00005">
    <property type="entry name" value="ABC_tran"/>
    <property type="match status" value="1"/>
</dbReference>
<sequence length="585" mass="61846">MESGGGRGDHMRFKLVLATGAEARRWARDLLRTNRREFGLVIGLFGLAAIAGLAGPQILGHLVDLAAAGDGRLDLLALAFVVILVVQAVLKRLARFRAGMLGERVLAETREGFVERALRLPLGTVEAAGTGDLISRATTDAERIDFSVRNAVPEISIALITIVLTVTGMIITSPLLSLGLLVAVPILVFTMRWYVRRAPRIVEEMLDQWSEVQSSLHETTEGARTAEALGLTGRRIALGHRTLGAAIRGEQRLRGVTVGWIPWLQIAQVTPVAAMLLLGGWAYGEGLAGLGTITTMVVYVQALAGPLEEAMWWVEDLQVSGTALRRVLGVRGEAERIGGPEPKGQEIVVRDVHYGYSAGREVLHGIDLRIPPGQRLAIVGPSGAGKSTLGRLLAGVAAPGAGSVTIGGAEVSELAEDVLRGEVLLLTQEHHVFAGTLRENLTLPAGSWADEELVRALTAVGLRDWFDGLPDGLATKLGSGALAVPAAIAQQLALARVVLADPHTVVLDEATSLLDTSSARHLERSLSGVLEGRTVIAIAHRLHTAAAADRVAVLEAGRITELGTHAELLAADGPYSRLVTAAHVG</sequence>
<dbReference type="SMART" id="SM00382">
    <property type="entry name" value="AAA"/>
    <property type="match status" value="1"/>
</dbReference>
<comment type="caution">
    <text evidence="10">The sequence shown here is derived from an EMBL/GenBank/DDBJ whole genome shotgun (WGS) entry which is preliminary data.</text>
</comment>